<dbReference type="PANTHER" id="PTHR32322:SF18">
    <property type="entry name" value="S-ADENOSYLMETHIONINE_S-ADENOSYLHOMOCYSTEINE TRANSPORTER"/>
    <property type="match status" value="1"/>
</dbReference>
<feature type="domain" description="EamA" evidence="7">
    <location>
        <begin position="153"/>
        <end position="286"/>
    </location>
</feature>
<feature type="transmembrane region" description="Helical" evidence="6">
    <location>
        <begin position="216"/>
        <end position="234"/>
    </location>
</feature>
<keyword evidence="4 6" id="KW-1133">Transmembrane helix</keyword>
<keyword evidence="9" id="KW-1185">Reference proteome</keyword>
<keyword evidence="2" id="KW-1003">Cell membrane</keyword>
<dbReference type="AlphaFoldDB" id="A0A1C2DF37"/>
<protein>
    <recommendedName>
        <fullName evidence="7">EamA domain-containing protein</fullName>
    </recommendedName>
</protein>
<evidence type="ECO:0000313" key="8">
    <source>
        <dbReference type="EMBL" id="OCX13382.1"/>
    </source>
</evidence>
<evidence type="ECO:0000313" key="9">
    <source>
        <dbReference type="Proteomes" id="UP000094412"/>
    </source>
</evidence>
<dbReference type="PANTHER" id="PTHR32322">
    <property type="entry name" value="INNER MEMBRANE TRANSPORTER"/>
    <property type="match status" value="1"/>
</dbReference>
<comment type="caution">
    <text evidence="8">The sequence shown here is derived from an EMBL/GenBank/DDBJ whole genome shotgun (WGS) entry which is preliminary data.</text>
</comment>
<dbReference type="Pfam" id="PF00892">
    <property type="entry name" value="EamA"/>
    <property type="match status" value="2"/>
</dbReference>
<accession>A0A1C2DF37</accession>
<feature type="domain" description="EamA" evidence="7">
    <location>
        <begin position="4"/>
        <end position="137"/>
    </location>
</feature>
<reference evidence="8 9" key="1">
    <citation type="submission" date="2016-08" db="EMBL/GenBank/DDBJ databases">
        <title>Whole genome sequence of Mesorhizobium sp. strain UASWS1009 isolated from industrial sewage.</title>
        <authorList>
            <person name="Crovadore J."/>
            <person name="Calmin G."/>
            <person name="Chablais R."/>
            <person name="Cochard B."/>
            <person name="Lefort F."/>
        </authorList>
    </citation>
    <scope>NUCLEOTIDE SEQUENCE [LARGE SCALE GENOMIC DNA]</scope>
    <source>
        <strain evidence="8 9">UASWS1009</strain>
    </source>
</reference>
<proteinExistence type="predicted"/>
<dbReference type="InterPro" id="IPR037185">
    <property type="entry name" value="EmrE-like"/>
</dbReference>
<feature type="transmembrane region" description="Helical" evidence="6">
    <location>
        <begin position="246"/>
        <end position="265"/>
    </location>
</feature>
<sequence>MHRKAYALLLMTTLLWGGNAVAGKLAVGHVTPMTLVFFRWAIAVAVLLPIGGRAFVEDWPVIRRHLLLILLLGACGFSLFNVIFYAALNYTTAINVSIEQASMPILIIVANFIFFRLWVGWAQALGVALTVVGVVITASHGDLAGLMRLNLNFGDAIMLVAVILYSGYSVGLRLKPALQWQSLMLALSIAALVTSVPFFVWEVASSVAVFPDSRGWAITLYTAIGASVVSQVAYIRGIEMIGANRAGLFINLVPIFGTLLSIVLLGEDFHIYHAIALALVFGGIWLAEHGSRRSIA</sequence>
<evidence type="ECO:0000256" key="4">
    <source>
        <dbReference type="ARBA" id="ARBA00022989"/>
    </source>
</evidence>
<dbReference type="GO" id="GO:0005886">
    <property type="term" value="C:plasma membrane"/>
    <property type="evidence" value="ECO:0007669"/>
    <property type="project" value="UniProtKB-SubCell"/>
</dbReference>
<feature type="transmembrane region" description="Helical" evidence="6">
    <location>
        <begin position="38"/>
        <end position="56"/>
    </location>
</feature>
<comment type="subcellular location">
    <subcellularLocation>
        <location evidence="1">Cell membrane</location>
        <topology evidence="1">Multi-pass membrane protein</topology>
    </subcellularLocation>
</comment>
<feature type="transmembrane region" description="Helical" evidence="6">
    <location>
        <begin position="100"/>
        <end position="119"/>
    </location>
</feature>
<evidence type="ECO:0000256" key="1">
    <source>
        <dbReference type="ARBA" id="ARBA00004651"/>
    </source>
</evidence>
<name>A0A1C2DF37_9HYPH</name>
<dbReference type="EMBL" id="MDEO01000036">
    <property type="protein sequence ID" value="OCX13382.1"/>
    <property type="molecule type" value="Genomic_DNA"/>
</dbReference>
<evidence type="ECO:0000256" key="3">
    <source>
        <dbReference type="ARBA" id="ARBA00022692"/>
    </source>
</evidence>
<feature type="transmembrane region" description="Helical" evidence="6">
    <location>
        <begin position="153"/>
        <end position="171"/>
    </location>
</feature>
<feature type="transmembrane region" description="Helical" evidence="6">
    <location>
        <begin position="271"/>
        <end position="287"/>
    </location>
</feature>
<feature type="transmembrane region" description="Helical" evidence="6">
    <location>
        <begin position="183"/>
        <end position="204"/>
    </location>
</feature>
<dbReference type="InterPro" id="IPR050638">
    <property type="entry name" value="AA-Vitamin_Transporters"/>
</dbReference>
<evidence type="ECO:0000259" key="7">
    <source>
        <dbReference type="Pfam" id="PF00892"/>
    </source>
</evidence>
<keyword evidence="5 6" id="KW-0472">Membrane</keyword>
<feature type="transmembrane region" description="Helical" evidence="6">
    <location>
        <begin position="126"/>
        <end position="147"/>
    </location>
</feature>
<dbReference type="Proteomes" id="UP000094412">
    <property type="component" value="Unassembled WGS sequence"/>
</dbReference>
<evidence type="ECO:0000256" key="6">
    <source>
        <dbReference type="SAM" id="Phobius"/>
    </source>
</evidence>
<dbReference type="STRING" id="1566387.QV13_28215"/>
<dbReference type="RefSeq" id="WP_024922956.1">
    <property type="nucleotide sequence ID" value="NZ_MDEO01000036.1"/>
</dbReference>
<dbReference type="OrthoDB" id="9806889at2"/>
<keyword evidence="3 6" id="KW-0812">Transmembrane</keyword>
<organism evidence="8 9">
    <name type="scientific">Mesorhizobium hungaricum</name>
    <dbReference type="NCBI Taxonomy" id="1566387"/>
    <lineage>
        <taxon>Bacteria</taxon>
        <taxon>Pseudomonadati</taxon>
        <taxon>Pseudomonadota</taxon>
        <taxon>Alphaproteobacteria</taxon>
        <taxon>Hyphomicrobiales</taxon>
        <taxon>Phyllobacteriaceae</taxon>
        <taxon>Mesorhizobium</taxon>
    </lineage>
</organism>
<dbReference type="SUPFAM" id="SSF103481">
    <property type="entry name" value="Multidrug resistance efflux transporter EmrE"/>
    <property type="match status" value="2"/>
</dbReference>
<dbReference type="InterPro" id="IPR000620">
    <property type="entry name" value="EamA_dom"/>
</dbReference>
<evidence type="ECO:0000256" key="5">
    <source>
        <dbReference type="ARBA" id="ARBA00023136"/>
    </source>
</evidence>
<feature type="transmembrane region" description="Helical" evidence="6">
    <location>
        <begin position="68"/>
        <end position="88"/>
    </location>
</feature>
<evidence type="ECO:0000256" key="2">
    <source>
        <dbReference type="ARBA" id="ARBA00022475"/>
    </source>
</evidence>
<gene>
    <name evidence="8" type="ORF">QV13_28215</name>
</gene>